<dbReference type="EMBL" id="CP071503">
    <property type="protein sequence ID" value="QSX33053.1"/>
    <property type="molecule type" value="Genomic_DNA"/>
</dbReference>
<dbReference type="RefSeq" id="WP_207354289.1">
    <property type="nucleotide sequence ID" value="NZ_CP071503.1"/>
</dbReference>
<dbReference type="PANTHER" id="PTHR39324:SF1">
    <property type="entry name" value="CALCIUM DODECIN"/>
    <property type="match status" value="1"/>
</dbReference>
<dbReference type="InterPro" id="IPR050049">
    <property type="entry name" value="Dodecin_bact"/>
</dbReference>
<dbReference type="NCBIfam" id="NF043052">
    <property type="entry name" value="DodecBact"/>
    <property type="match status" value="1"/>
</dbReference>
<proteinExistence type="predicted"/>
<protein>
    <submittedName>
        <fullName evidence="1">Dodecin domain-containing protein</fullName>
    </submittedName>
</protein>
<dbReference type="SUPFAM" id="SSF89807">
    <property type="entry name" value="Dodecin-like"/>
    <property type="match status" value="1"/>
</dbReference>
<dbReference type="Pfam" id="PF07311">
    <property type="entry name" value="Dodecin"/>
    <property type="match status" value="1"/>
</dbReference>
<dbReference type="InterPro" id="IPR009923">
    <property type="entry name" value="Dodecin"/>
</dbReference>
<dbReference type="Gene3D" id="3.30.1660.10">
    <property type="entry name" value="Flavin-binding protein dodecin"/>
    <property type="match status" value="1"/>
</dbReference>
<reference evidence="1 2" key="1">
    <citation type="submission" date="2021-03" db="EMBL/GenBank/DDBJ databases">
        <title>Novel species identification of genus Shewanella.</title>
        <authorList>
            <person name="Liu G."/>
            <person name="Zhang Q."/>
        </authorList>
    </citation>
    <scope>NUCLEOTIDE SEQUENCE [LARGE SCALE GENOMIC DNA]</scope>
    <source>
        <strain evidence="1 2">FJAT-51800</strain>
    </source>
</reference>
<evidence type="ECO:0000313" key="1">
    <source>
        <dbReference type="EMBL" id="QSX33053.1"/>
    </source>
</evidence>
<accession>A0ABX7QQR8</accession>
<sequence length="70" mass="7646">MSHVYKIIELTGSSPISSDDAIKTAVAAASQSLHHLRWFEVVESRGHIEAGVIAHWQVTIKVGFTLDSSE</sequence>
<organism evidence="1 2">
    <name type="scientific">Shewanella avicenniae</name>
    <dbReference type="NCBI Taxonomy" id="2814294"/>
    <lineage>
        <taxon>Bacteria</taxon>
        <taxon>Pseudomonadati</taxon>
        <taxon>Pseudomonadota</taxon>
        <taxon>Gammaproteobacteria</taxon>
        <taxon>Alteromonadales</taxon>
        <taxon>Shewanellaceae</taxon>
        <taxon>Shewanella</taxon>
    </lineage>
</organism>
<dbReference type="InterPro" id="IPR036694">
    <property type="entry name" value="Dodecin-like_sf"/>
</dbReference>
<dbReference type="Proteomes" id="UP000662770">
    <property type="component" value="Chromosome"/>
</dbReference>
<name>A0ABX7QQR8_9GAMM</name>
<gene>
    <name evidence="1" type="ORF">JYB87_15150</name>
</gene>
<dbReference type="PANTHER" id="PTHR39324">
    <property type="entry name" value="CALCIUM DODECIN"/>
    <property type="match status" value="1"/>
</dbReference>
<keyword evidence="2" id="KW-1185">Reference proteome</keyword>
<evidence type="ECO:0000313" key="2">
    <source>
        <dbReference type="Proteomes" id="UP000662770"/>
    </source>
</evidence>
<dbReference type="InterPro" id="IPR025543">
    <property type="entry name" value="Dodecin-like"/>
</dbReference>